<keyword evidence="5" id="KW-0547">Nucleotide-binding</keyword>
<dbReference type="EMBL" id="CP013729">
    <property type="protein sequence ID" value="ALV06354.1"/>
    <property type="molecule type" value="Genomic_DNA"/>
</dbReference>
<keyword evidence="3" id="KW-0597">Phosphoprotein</keyword>
<dbReference type="InterPro" id="IPR003661">
    <property type="entry name" value="HisK_dim/P_dom"/>
</dbReference>
<dbReference type="Pfam" id="PF17158">
    <property type="entry name" value="MASE4"/>
    <property type="match status" value="1"/>
</dbReference>
<dbReference type="InterPro" id="IPR033424">
    <property type="entry name" value="MASE4"/>
</dbReference>
<keyword evidence="4" id="KW-0808">Transferase</keyword>
<dbReference type="EC" id="2.7.13.3" evidence="2"/>
<dbReference type="PROSITE" id="PS50109">
    <property type="entry name" value="HIS_KIN"/>
    <property type="match status" value="1"/>
</dbReference>
<evidence type="ECO:0000313" key="9">
    <source>
        <dbReference type="EMBL" id="ALV06354.1"/>
    </source>
</evidence>
<dbReference type="Gene3D" id="3.30.565.10">
    <property type="entry name" value="Histidine kinase-like ATPase, C-terminal domain"/>
    <property type="match status" value="1"/>
</dbReference>
<dbReference type="Pfam" id="PF00072">
    <property type="entry name" value="Response_reg"/>
    <property type="match status" value="1"/>
</dbReference>
<dbReference type="STRING" id="76731.RD2015_1875"/>
<accession>A0A0U3LIV5</accession>
<protein>
    <recommendedName>
        <fullName evidence="2">histidine kinase</fullName>
        <ecNumber evidence="2">2.7.13.3</ecNumber>
    </recommendedName>
</protein>
<evidence type="ECO:0000256" key="2">
    <source>
        <dbReference type="ARBA" id="ARBA00012438"/>
    </source>
</evidence>
<evidence type="ECO:0000256" key="1">
    <source>
        <dbReference type="ARBA" id="ARBA00000085"/>
    </source>
</evidence>
<keyword evidence="6" id="KW-0418">Kinase</keyword>
<proteinExistence type="predicted"/>
<keyword evidence="10" id="KW-1185">Reference proteome</keyword>
<dbReference type="InterPro" id="IPR036890">
    <property type="entry name" value="HATPase_C_sf"/>
</dbReference>
<dbReference type="Proteomes" id="UP000060699">
    <property type="component" value="Chromosome"/>
</dbReference>
<dbReference type="InterPro" id="IPR005467">
    <property type="entry name" value="His_kinase_dom"/>
</dbReference>
<sequence>MPYPEVVEEVASRSQLRLAIGLSLLLLGGIALVFPHAAQPLPPLPHVSGMYGAAIAMIDLATFWLLISASHQPRSHAVIAAAYLFGGLMAVAYVLCFPGAVFPERPVIGSAHAASWIFITWRAGFPLFILWAVLVEGAPERPTRSSSNRWPALVAVLAALMAFLVSQMNDAGAVSNDGQRERFTLFTVYGSYVAAVLAAGAVGMIWLRELHHRSIFVWLMFVLTAEAAGVWLSTYSGGRYTLAWYTTRVEGLIASAVLLLLLAQHFRRLQRHLADTVAILKARTDDLQAEIHRRESAEAKLAQAKKMEAVGQLGAGLSHDLNNILQVITGRLSILHRRAGTLADADVEVIRRNVRKAEAMTRQLTLLSGRRRMNVQPLNLATALTDIAESVRALLDERYPVRLELEQPLPDVALDPLELEIALTNLMTNARDAMPDGGTIVLGARMERSVDGQASVTVTVKDRGPGIRPEVLERIFEPFFTTKEPGKGTGLGLAQVYGFAKASGGHVEVDSRPGQGTRLALVFPVSERRIEAGSAVTTATAGPAGSAATAGTALTAATGWTAGPQTSAVGAEQSVASSMASLQAGEVILLVDDNDDVREASQQLLMSAGFAVRTAKDASEALRWMDEGLVPDVLISDIVMPGAMNGLELARRIKARRPDVRVVLVTGYSEMAQGAIEEGFPVVRKPYDLTALLNAFFP</sequence>
<evidence type="ECO:0000313" key="10">
    <source>
        <dbReference type="Proteomes" id="UP000060699"/>
    </source>
</evidence>
<evidence type="ECO:0000256" key="4">
    <source>
        <dbReference type="ARBA" id="ARBA00022679"/>
    </source>
</evidence>
<dbReference type="PANTHER" id="PTHR43065">
    <property type="entry name" value="SENSOR HISTIDINE KINASE"/>
    <property type="match status" value="1"/>
</dbReference>
<evidence type="ECO:0000256" key="6">
    <source>
        <dbReference type="ARBA" id="ARBA00022777"/>
    </source>
</evidence>
<dbReference type="Pfam" id="PF02518">
    <property type="entry name" value="HATPase_c"/>
    <property type="match status" value="1"/>
</dbReference>
<dbReference type="SUPFAM" id="SSF47384">
    <property type="entry name" value="Homodimeric domain of signal transducing histidine kinase"/>
    <property type="match status" value="1"/>
</dbReference>
<dbReference type="OrthoDB" id="9177042at2"/>
<name>A0A0U3LIV5_9BURK</name>
<dbReference type="PROSITE" id="PS50110">
    <property type="entry name" value="RESPONSE_REGULATORY"/>
    <property type="match status" value="1"/>
</dbReference>
<organism evidence="9 10">
    <name type="scientific">Roseateles depolymerans</name>
    <dbReference type="NCBI Taxonomy" id="76731"/>
    <lineage>
        <taxon>Bacteria</taxon>
        <taxon>Pseudomonadati</taxon>
        <taxon>Pseudomonadota</taxon>
        <taxon>Betaproteobacteria</taxon>
        <taxon>Burkholderiales</taxon>
        <taxon>Sphaerotilaceae</taxon>
        <taxon>Roseateles</taxon>
    </lineage>
</organism>
<dbReference type="InterPro" id="IPR003594">
    <property type="entry name" value="HATPase_dom"/>
</dbReference>
<comment type="catalytic activity">
    <reaction evidence="1">
        <text>ATP + protein L-histidine = ADP + protein N-phospho-L-histidine.</text>
        <dbReference type="EC" id="2.7.13.3"/>
    </reaction>
</comment>
<dbReference type="SMART" id="SM00387">
    <property type="entry name" value="HATPase_c"/>
    <property type="match status" value="1"/>
</dbReference>
<dbReference type="RefSeq" id="WP_058934655.1">
    <property type="nucleotide sequence ID" value="NZ_CP013729.1"/>
</dbReference>
<dbReference type="AlphaFoldDB" id="A0A0U3LIV5"/>
<dbReference type="Gene3D" id="3.40.50.2300">
    <property type="match status" value="1"/>
</dbReference>
<dbReference type="KEGG" id="rdp:RD2015_1875"/>
<gene>
    <name evidence="9" type="ORF">RD2015_1875</name>
</gene>
<dbReference type="InterPro" id="IPR001789">
    <property type="entry name" value="Sig_transdc_resp-reg_receiver"/>
</dbReference>
<dbReference type="SUPFAM" id="SSF55874">
    <property type="entry name" value="ATPase domain of HSP90 chaperone/DNA topoisomerase II/histidine kinase"/>
    <property type="match status" value="1"/>
</dbReference>
<reference evidence="9 10" key="1">
    <citation type="submission" date="2015-12" db="EMBL/GenBank/DDBJ databases">
        <title>Complete genome of Roseateles depolymerans KCTC 42856.</title>
        <authorList>
            <person name="Kim K.M."/>
        </authorList>
    </citation>
    <scope>NUCLEOTIDE SEQUENCE [LARGE SCALE GENOMIC DNA]</scope>
    <source>
        <strain evidence="9 10">KCTC 42856</strain>
    </source>
</reference>
<dbReference type="GO" id="GO:0005524">
    <property type="term" value="F:ATP binding"/>
    <property type="evidence" value="ECO:0007669"/>
    <property type="project" value="UniProtKB-KW"/>
</dbReference>
<dbReference type="CDD" id="cd00082">
    <property type="entry name" value="HisKA"/>
    <property type="match status" value="1"/>
</dbReference>
<dbReference type="SMART" id="SM00448">
    <property type="entry name" value="REC"/>
    <property type="match status" value="1"/>
</dbReference>
<dbReference type="SUPFAM" id="SSF52172">
    <property type="entry name" value="CheY-like"/>
    <property type="match status" value="1"/>
</dbReference>
<evidence type="ECO:0000256" key="3">
    <source>
        <dbReference type="ARBA" id="ARBA00022553"/>
    </source>
</evidence>
<evidence type="ECO:0000256" key="8">
    <source>
        <dbReference type="ARBA" id="ARBA00023012"/>
    </source>
</evidence>
<keyword evidence="8" id="KW-0902">Two-component regulatory system</keyword>
<dbReference type="GO" id="GO:0000155">
    <property type="term" value="F:phosphorelay sensor kinase activity"/>
    <property type="evidence" value="ECO:0007669"/>
    <property type="project" value="InterPro"/>
</dbReference>
<dbReference type="InterPro" id="IPR011006">
    <property type="entry name" value="CheY-like_superfamily"/>
</dbReference>
<keyword evidence="7" id="KW-0067">ATP-binding</keyword>
<evidence type="ECO:0000256" key="7">
    <source>
        <dbReference type="ARBA" id="ARBA00022840"/>
    </source>
</evidence>
<evidence type="ECO:0000256" key="5">
    <source>
        <dbReference type="ARBA" id="ARBA00022741"/>
    </source>
</evidence>
<dbReference type="Gene3D" id="1.10.287.130">
    <property type="match status" value="1"/>
</dbReference>
<dbReference type="PRINTS" id="PR00344">
    <property type="entry name" value="BCTRLSENSOR"/>
</dbReference>
<dbReference type="PANTHER" id="PTHR43065:SF46">
    <property type="entry name" value="C4-DICARBOXYLATE TRANSPORT SENSOR PROTEIN DCTB"/>
    <property type="match status" value="1"/>
</dbReference>
<dbReference type="InterPro" id="IPR004358">
    <property type="entry name" value="Sig_transdc_His_kin-like_C"/>
</dbReference>
<dbReference type="InterPro" id="IPR036097">
    <property type="entry name" value="HisK_dim/P_sf"/>
</dbReference>